<protein>
    <recommendedName>
        <fullName evidence="1">biotin carboxylase</fullName>
        <ecNumber evidence="1">6.3.4.14</ecNumber>
    </recommendedName>
</protein>
<dbReference type="PROSITE" id="PS00867">
    <property type="entry name" value="CPSASE_2"/>
    <property type="match status" value="1"/>
</dbReference>
<evidence type="ECO:0000256" key="3">
    <source>
        <dbReference type="ARBA" id="ARBA00022741"/>
    </source>
</evidence>
<dbReference type="Proteomes" id="UP000018890">
    <property type="component" value="Unassembled WGS sequence"/>
</dbReference>
<dbReference type="GO" id="GO:0046872">
    <property type="term" value="F:metal ion binding"/>
    <property type="evidence" value="ECO:0007669"/>
    <property type="project" value="InterPro"/>
</dbReference>
<evidence type="ECO:0000259" key="7">
    <source>
        <dbReference type="PROSITE" id="PS50975"/>
    </source>
</evidence>
<keyword evidence="2" id="KW-0436">Ligase</keyword>
<evidence type="ECO:0000313" key="9">
    <source>
        <dbReference type="EMBL" id="GAE25862.1"/>
    </source>
</evidence>
<dbReference type="Pfam" id="PF02786">
    <property type="entry name" value="CPSase_L_D2"/>
    <property type="match status" value="1"/>
</dbReference>
<evidence type="ECO:0000259" key="8">
    <source>
        <dbReference type="PROSITE" id="PS50979"/>
    </source>
</evidence>
<dbReference type="EC" id="6.3.4.14" evidence="1"/>
<evidence type="ECO:0000256" key="1">
    <source>
        <dbReference type="ARBA" id="ARBA00013263"/>
    </source>
</evidence>
<dbReference type="AlphaFoldDB" id="W4Q1L3"/>
<sequence length="280" mass="31957">MQVVNSEEELRKAFQSNQKRASMFFGNGEMYAEKAIEKARHIEFQLLADQHGNVLHLYERDCSVQRRHQKVIEESPSPFLDEQVIEEIGALATNALKKIGYVNAGTIECLVDDKKNVYFLEMNTRLQVEHPVTEEITGLDLVEWQIRIAAGEALPFTQNEVTRHGHAIEARIYAEDPKRFFPSPGTITELFLPMAPNIRHECGVEIGSVVTPYYDPMIAKVIVKGETRMDAIQKLKIALEQYKVTGIKTNIPMVLDVLSHRVFEQGQANTAFVRDYIQKR</sequence>
<evidence type="ECO:0000256" key="2">
    <source>
        <dbReference type="ARBA" id="ARBA00022598"/>
    </source>
</evidence>
<dbReference type="InterPro" id="IPR005479">
    <property type="entry name" value="CPAse_ATP-bd"/>
</dbReference>
<evidence type="ECO:0000256" key="4">
    <source>
        <dbReference type="ARBA" id="ARBA00022840"/>
    </source>
</evidence>
<dbReference type="Gene3D" id="3.30.1490.20">
    <property type="entry name" value="ATP-grasp fold, A domain"/>
    <property type="match status" value="1"/>
</dbReference>
<reference evidence="9" key="1">
    <citation type="journal article" date="2014" name="Genome Announc.">
        <title>Draft Genome Sequences of Three Alkaliphilic Bacillus Strains, Bacillus wakoensis JCM 9140T, Bacillus akibai JCM 9157T, and Bacillus hemicellulosilyticus JCM 9152T.</title>
        <authorList>
            <person name="Yuki M."/>
            <person name="Oshima K."/>
            <person name="Suda W."/>
            <person name="Oshida Y."/>
            <person name="Kitamura K."/>
            <person name="Iida T."/>
            <person name="Hattori M."/>
            <person name="Ohkuma M."/>
        </authorList>
    </citation>
    <scope>NUCLEOTIDE SEQUENCE [LARGE SCALE GENOMIC DNA]</scope>
    <source>
        <strain evidence="9">JCM 9140</strain>
    </source>
</reference>
<evidence type="ECO:0000313" key="10">
    <source>
        <dbReference type="Proteomes" id="UP000018890"/>
    </source>
</evidence>
<evidence type="ECO:0000256" key="5">
    <source>
        <dbReference type="ARBA" id="ARBA00023267"/>
    </source>
</evidence>
<dbReference type="SMART" id="SM00878">
    <property type="entry name" value="Biotin_carb_C"/>
    <property type="match status" value="1"/>
</dbReference>
<accession>W4Q1L3</accession>
<gene>
    <name evidence="9" type="ORF">JCM9140_1883</name>
</gene>
<keyword evidence="5" id="KW-0092">Biotin</keyword>
<dbReference type="InterPro" id="IPR011764">
    <property type="entry name" value="Biotin_carboxylation_dom"/>
</dbReference>
<dbReference type="InterPro" id="IPR011761">
    <property type="entry name" value="ATP-grasp"/>
</dbReference>
<dbReference type="SUPFAM" id="SSF56059">
    <property type="entry name" value="Glutathione synthetase ATP-binding domain-like"/>
    <property type="match status" value="1"/>
</dbReference>
<dbReference type="Gene3D" id="3.30.470.20">
    <property type="entry name" value="ATP-grasp fold, B domain"/>
    <property type="match status" value="1"/>
</dbReference>
<dbReference type="InterPro" id="IPR005482">
    <property type="entry name" value="Biotin_COase_C"/>
</dbReference>
<dbReference type="GO" id="GO:0005524">
    <property type="term" value="F:ATP binding"/>
    <property type="evidence" value="ECO:0007669"/>
    <property type="project" value="UniProtKB-UniRule"/>
</dbReference>
<keyword evidence="10" id="KW-1185">Reference proteome</keyword>
<proteinExistence type="predicted"/>
<comment type="caution">
    <text evidence="9">The sequence shown here is derived from an EMBL/GenBank/DDBJ whole genome shotgun (WGS) entry which is preliminary data.</text>
</comment>
<dbReference type="STRING" id="1236970.JCM9140_1883"/>
<dbReference type="GO" id="GO:0004075">
    <property type="term" value="F:biotin carboxylase activity"/>
    <property type="evidence" value="ECO:0007669"/>
    <property type="project" value="UniProtKB-EC"/>
</dbReference>
<dbReference type="InterPro" id="IPR011054">
    <property type="entry name" value="Rudment_hybrid_motif"/>
</dbReference>
<evidence type="ECO:0000256" key="6">
    <source>
        <dbReference type="PROSITE-ProRule" id="PRU00409"/>
    </source>
</evidence>
<dbReference type="PANTHER" id="PTHR18866:SF33">
    <property type="entry name" value="METHYLCROTONOYL-COA CARBOXYLASE SUBUNIT ALPHA, MITOCHONDRIAL-RELATED"/>
    <property type="match status" value="1"/>
</dbReference>
<name>W4Q1L3_9BACI</name>
<dbReference type="InterPro" id="IPR050856">
    <property type="entry name" value="Biotin_carboxylase_complex"/>
</dbReference>
<dbReference type="Pfam" id="PF02785">
    <property type="entry name" value="Biotin_carb_C"/>
    <property type="match status" value="1"/>
</dbReference>
<feature type="domain" description="ATP-grasp" evidence="7">
    <location>
        <begin position="27"/>
        <end position="150"/>
    </location>
</feature>
<feature type="domain" description="Biotin carboxylation" evidence="8">
    <location>
        <begin position="1"/>
        <end position="278"/>
    </location>
</feature>
<dbReference type="SUPFAM" id="SSF51246">
    <property type="entry name" value="Rudiment single hybrid motif"/>
    <property type="match status" value="1"/>
</dbReference>
<dbReference type="EMBL" id="BAUT01000015">
    <property type="protein sequence ID" value="GAE25862.1"/>
    <property type="molecule type" value="Genomic_DNA"/>
</dbReference>
<dbReference type="InterPro" id="IPR013815">
    <property type="entry name" value="ATP_grasp_subdomain_1"/>
</dbReference>
<dbReference type="PROSITE" id="PS50979">
    <property type="entry name" value="BC"/>
    <property type="match status" value="1"/>
</dbReference>
<organism evidence="9 10">
    <name type="scientific">Halalkalibacter wakoensis JCM 9140</name>
    <dbReference type="NCBI Taxonomy" id="1236970"/>
    <lineage>
        <taxon>Bacteria</taxon>
        <taxon>Bacillati</taxon>
        <taxon>Bacillota</taxon>
        <taxon>Bacilli</taxon>
        <taxon>Bacillales</taxon>
        <taxon>Bacillaceae</taxon>
        <taxon>Halalkalibacter</taxon>
    </lineage>
</organism>
<dbReference type="PANTHER" id="PTHR18866">
    <property type="entry name" value="CARBOXYLASE:PYRUVATE/ACETYL-COA/PROPIONYL-COA CARBOXYLASE"/>
    <property type="match status" value="1"/>
</dbReference>
<keyword evidence="3 6" id="KW-0547">Nucleotide-binding</keyword>
<dbReference type="PROSITE" id="PS50975">
    <property type="entry name" value="ATP_GRASP"/>
    <property type="match status" value="1"/>
</dbReference>
<keyword evidence="4 6" id="KW-0067">ATP-binding</keyword>